<dbReference type="AlphaFoldDB" id="A0A1H0D2U0"/>
<evidence type="ECO:0000313" key="2">
    <source>
        <dbReference type="Proteomes" id="UP000198778"/>
    </source>
</evidence>
<organism evidence="1 2">
    <name type="scientific">Alkalicoccus daliensis</name>
    <dbReference type="NCBI Taxonomy" id="745820"/>
    <lineage>
        <taxon>Bacteria</taxon>
        <taxon>Bacillati</taxon>
        <taxon>Bacillota</taxon>
        <taxon>Bacilli</taxon>
        <taxon>Bacillales</taxon>
        <taxon>Bacillaceae</taxon>
        <taxon>Alkalicoccus</taxon>
    </lineage>
</organism>
<accession>A0A1H0D2U0</accession>
<dbReference type="Proteomes" id="UP000198778">
    <property type="component" value="Unassembled WGS sequence"/>
</dbReference>
<evidence type="ECO:0000313" key="1">
    <source>
        <dbReference type="EMBL" id="SDN64460.1"/>
    </source>
</evidence>
<keyword evidence="2" id="KW-1185">Reference proteome</keyword>
<reference evidence="2" key="1">
    <citation type="submission" date="2016-10" db="EMBL/GenBank/DDBJ databases">
        <authorList>
            <person name="Varghese N."/>
            <person name="Submissions S."/>
        </authorList>
    </citation>
    <scope>NUCLEOTIDE SEQUENCE [LARGE SCALE GENOMIC DNA]</scope>
    <source>
        <strain evidence="2">CGMCC 1.10369</strain>
    </source>
</reference>
<protein>
    <submittedName>
        <fullName evidence="1">Uncharacterized protein</fullName>
    </submittedName>
</protein>
<gene>
    <name evidence="1" type="ORF">SAMN04488053_102323</name>
</gene>
<sequence>MLFYVFLSINYHHSSIMNFAFEQNGEVALGVPFTSSMGEESSELNRGEPFIESVSADSTEQDYPELDQEYTLTVEPYFYLEEEEPREAINEPYIEVSVIFTDE</sequence>
<proteinExistence type="predicted"/>
<dbReference type="EMBL" id="FNIL01000002">
    <property type="protein sequence ID" value="SDN64460.1"/>
    <property type="molecule type" value="Genomic_DNA"/>
</dbReference>
<name>A0A1H0D2U0_9BACI</name>
<dbReference type="STRING" id="745820.SAMN04488053_102323"/>